<name>A0ABW1EYT0_9ACTN</name>
<evidence type="ECO:0000313" key="3">
    <source>
        <dbReference type="Proteomes" id="UP001596067"/>
    </source>
</evidence>
<feature type="region of interest" description="Disordered" evidence="1">
    <location>
        <begin position="165"/>
        <end position="197"/>
    </location>
</feature>
<dbReference type="Gene3D" id="1.20.1260.20">
    <property type="entry name" value="PPE superfamily"/>
    <property type="match status" value="1"/>
</dbReference>
<sequence>MVSFQELHEADFAGVTETAEAWANMAKALDGLDGRVGRDLTNTPQRAGWQGGAADDAGRTLQTIDTDFTQAAGVARALAAIIKDAAEDFTAARRDLDTALHDAAEQKLTVAADGAVSWPPMSSEGRNDPDYQEVQRKYQEDMKGKAETISNRLTKAVEKAAAADQRASTALQGDVGTSTTSFNSRPYGGGDAADAKRATDLMSKGGSLSDEERKRLQDLMAANSGSKEFSTTLLNGLKAGDKTGPDALLVYAKVYGDLSHGDRNAKDYQDIYGNLSQVLATATKDGGMGKEWEDNLLKAARKPGGSAAGFNDNYPALTELMGAKGTYDKGFLEKVGNDLVDYEHNSKRKGEDLWGPLYSGVMDKQGDPMGGLMRAMSRNPEASKEFLDPAANKNLDYLLKERKWPNQGYEDKQFDSIARNTSRGAFGDALEAAATGRDPHGNQPPRPHDAAMSRIMNETVATLGGDKAGAENSLPAGLRRPLGNMIADYAPDVHEILGKEIRGGSEPSGLTFSREQLLRTIRGAAEDPEAFRVIHTAESQEIARRMDTYGPQDFKPDATGRVNPKFAGFTQEAGQALGALDGVRGDVLIDHREDQKFKNNWQSKIDYHIYGTPVNYFLPAPFGDIAQRLVDVGTADYANKANAELDTKAQGDLSKNYSAGEEQLKAMIEYKAAVSGLSQKDIDTTGGVTQQLMEDVTQNYSTAIDRTYNGALGRG</sequence>
<feature type="compositionally biased region" description="Polar residues" evidence="1">
    <location>
        <begin position="166"/>
        <end position="184"/>
    </location>
</feature>
<reference evidence="3" key="1">
    <citation type="journal article" date="2019" name="Int. J. Syst. Evol. Microbiol.">
        <title>The Global Catalogue of Microorganisms (GCM) 10K type strain sequencing project: providing services to taxonomists for standard genome sequencing and annotation.</title>
        <authorList>
            <consortium name="The Broad Institute Genomics Platform"/>
            <consortium name="The Broad Institute Genome Sequencing Center for Infectious Disease"/>
            <person name="Wu L."/>
            <person name="Ma J."/>
        </authorList>
    </citation>
    <scope>NUCLEOTIDE SEQUENCE [LARGE SCALE GENOMIC DNA]</scope>
    <source>
        <strain evidence="3">CGMCC 4.1469</strain>
    </source>
</reference>
<proteinExistence type="predicted"/>
<feature type="region of interest" description="Disordered" evidence="1">
    <location>
        <begin position="114"/>
        <end position="146"/>
    </location>
</feature>
<dbReference type="Proteomes" id="UP001596067">
    <property type="component" value="Unassembled WGS sequence"/>
</dbReference>
<dbReference type="InterPro" id="IPR038332">
    <property type="entry name" value="PPE_sf"/>
</dbReference>
<evidence type="ECO:0000256" key="1">
    <source>
        <dbReference type="SAM" id="MobiDB-lite"/>
    </source>
</evidence>
<feature type="region of interest" description="Disordered" evidence="1">
    <location>
        <begin position="34"/>
        <end position="55"/>
    </location>
</feature>
<feature type="compositionally biased region" description="Low complexity" evidence="1">
    <location>
        <begin position="45"/>
        <end position="55"/>
    </location>
</feature>
<evidence type="ECO:0000313" key="2">
    <source>
        <dbReference type="EMBL" id="MFC5885864.1"/>
    </source>
</evidence>
<feature type="compositionally biased region" description="Basic and acidic residues" evidence="1">
    <location>
        <begin position="125"/>
        <end position="146"/>
    </location>
</feature>
<comment type="caution">
    <text evidence="2">The sequence shown here is derived from an EMBL/GenBank/DDBJ whole genome shotgun (WGS) entry which is preliminary data.</text>
</comment>
<keyword evidence="3" id="KW-1185">Reference proteome</keyword>
<accession>A0ABW1EYT0</accession>
<organism evidence="2 3">
    <name type="scientific">Kitasatospora aburaviensis</name>
    <dbReference type="NCBI Taxonomy" id="67265"/>
    <lineage>
        <taxon>Bacteria</taxon>
        <taxon>Bacillati</taxon>
        <taxon>Actinomycetota</taxon>
        <taxon>Actinomycetes</taxon>
        <taxon>Kitasatosporales</taxon>
        <taxon>Streptomycetaceae</taxon>
        <taxon>Kitasatospora</taxon>
    </lineage>
</organism>
<protein>
    <submittedName>
        <fullName evidence="2">DUF6571 family protein</fullName>
    </submittedName>
</protein>
<gene>
    <name evidence="2" type="ORF">ACFP0N_12880</name>
</gene>
<dbReference type="RefSeq" id="WP_313763134.1">
    <property type="nucleotide sequence ID" value="NZ_BAAAVH010000107.1"/>
</dbReference>
<dbReference type="EMBL" id="JBHSOD010000012">
    <property type="protein sequence ID" value="MFC5885864.1"/>
    <property type="molecule type" value="Genomic_DNA"/>
</dbReference>